<protein>
    <recommendedName>
        <fullName evidence="4">Peptidase C14 caspase domain-containing protein</fullName>
    </recommendedName>
</protein>
<evidence type="ECO:0000313" key="5">
    <source>
        <dbReference type="EMBL" id="MTI24670.1"/>
    </source>
</evidence>
<gene>
    <name evidence="5" type="ORF">E1163_06910</name>
</gene>
<dbReference type="InterPro" id="IPR001680">
    <property type="entry name" value="WD40_rpt"/>
</dbReference>
<feature type="repeat" description="WD" evidence="3">
    <location>
        <begin position="130"/>
        <end position="171"/>
    </location>
</feature>
<dbReference type="InterPro" id="IPR019775">
    <property type="entry name" value="WD40_repeat_CS"/>
</dbReference>
<dbReference type="Gene3D" id="3.40.50.1460">
    <property type="match status" value="1"/>
</dbReference>
<evidence type="ECO:0000313" key="6">
    <source>
        <dbReference type="Proteomes" id="UP000798808"/>
    </source>
</evidence>
<dbReference type="PROSITE" id="PS50082">
    <property type="entry name" value="WD_REPEATS_2"/>
    <property type="match status" value="4"/>
</dbReference>
<keyword evidence="2" id="KW-0677">Repeat</keyword>
<name>A0ABW9RL61_9BACT</name>
<reference evidence="5 6" key="1">
    <citation type="submission" date="2019-02" db="EMBL/GenBank/DDBJ databases">
        <authorList>
            <person name="Goldberg S.R."/>
            <person name="Haltli B.A."/>
            <person name="Correa H."/>
            <person name="Russell K.G."/>
        </authorList>
    </citation>
    <scope>NUCLEOTIDE SEQUENCE [LARGE SCALE GENOMIC DNA]</scope>
    <source>
        <strain evidence="5 6">JCM 16186</strain>
    </source>
</reference>
<feature type="domain" description="Peptidase C14 caspase" evidence="4">
    <location>
        <begin position="789"/>
        <end position="1023"/>
    </location>
</feature>
<keyword evidence="6" id="KW-1185">Reference proteome</keyword>
<proteinExistence type="predicted"/>
<feature type="repeat" description="WD" evidence="3">
    <location>
        <begin position="35"/>
        <end position="76"/>
    </location>
</feature>
<dbReference type="InterPro" id="IPR011600">
    <property type="entry name" value="Pept_C14_caspase"/>
</dbReference>
<keyword evidence="1 3" id="KW-0853">WD repeat</keyword>
<dbReference type="InterPro" id="IPR015943">
    <property type="entry name" value="WD40/YVTN_repeat-like_dom_sf"/>
</dbReference>
<dbReference type="Proteomes" id="UP000798808">
    <property type="component" value="Unassembled WGS sequence"/>
</dbReference>
<dbReference type="SUPFAM" id="SSF50978">
    <property type="entry name" value="WD40 repeat-like"/>
    <property type="match status" value="2"/>
</dbReference>
<dbReference type="InterPro" id="IPR020472">
    <property type="entry name" value="WD40_PAC1"/>
</dbReference>
<evidence type="ECO:0000256" key="2">
    <source>
        <dbReference type="ARBA" id="ARBA00022737"/>
    </source>
</evidence>
<dbReference type="InterPro" id="IPR029030">
    <property type="entry name" value="Caspase-like_dom_sf"/>
</dbReference>
<dbReference type="PRINTS" id="PR00320">
    <property type="entry name" value="GPROTEINBRPT"/>
</dbReference>
<dbReference type="InterPro" id="IPR036322">
    <property type="entry name" value="WD40_repeat_dom_sf"/>
</dbReference>
<feature type="repeat" description="WD" evidence="3">
    <location>
        <begin position="473"/>
        <end position="514"/>
    </location>
</feature>
<dbReference type="PANTHER" id="PTHR22847">
    <property type="entry name" value="WD40 REPEAT PROTEIN"/>
    <property type="match status" value="1"/>
</dbReference>
<dbReference type="SMART" id="SM00320">
    <property type="entry name" value="WD40"/>
    <property type="match status" value="8"/>
</dbReference>
<evidence type="ECO:0000256" key="3">
    <source>
        <dbReference type="PROSITE-ProRule" id="PRU00221"/>
    </source>
</evidence>
<evidence type="ECO:0000259" key="4">
    <source>
        <dbReference type="Pfam" id="PF00656"/>
    </source>
</evidence>
<feature type="repeat" description="WD" evidence="3">
    <location>
        <begin position="222"/>
        <end position="254"/>
    </location>
</feature>
<sequence length="1045" mass="116079">MNVLVRQIFLLTAILTITIAEAIAQTGVPRIVINTQGHSGKIYNILFSPDGEKIISVSEDKTIRVWNSKTAELINKFESEIGNGPEGMLYASAISPDGKTLAVGGYPVNTEKENYIIIIDLEKGKQIATAIGHTNVINSLDFTGDGKYLASGSDDGTIRVWKVDNTERLRTVTTIEVGKRVTGLSFNNKTQSLAVASDNKNVLLYNLKGLDSGVKKFPLQELKKHKGIVNKISVSPDGSYMASCSLENELILWKADGSFVKEFEGFSNIINAITFSHDSKILVVLDASGRGASYSVPEGNRWSEFHGHDNTVFSADFSPASASGNYLVASAGGNNNIIQIWNPINGRTQQTIKGKGSTIWDLSFGSGMEIFISRDQPKNTGKSTYPFAFDFNSFTLKSSPDKPAGSFLVDANKDIKQTTAYTLEISRGGMIQNNEYEDGRILDFQVTPEGNIIVGSDFSLKMYGREGQMIKEFLGHTGGVRSVTVSRDGRYMASGSEDQTIKLWSLTEKGEAPSMREVFTDPVWGEYFSTLEVDSLTHLSSSKAWKDVISYLKNNGDKTWKDIEDIYGTLGETVNPFAHFFVSDDGEWICWTPEGYFTCSSSRAQYFGWHINQGIHQLADFYTAEQYFDILYRPETLNKSIKQGKRVVEILREEGERIFDLTKLNRPSAAFFNTNALTLGKEKQLDYEDGKYLTQSKSLELEVEIYDGGGGIKEVNIYQNEKLIIIDDQLKSIGEGQRVTKKYKVDLVNGRNDFKVIVKNFQKIESRPDYLKVEYNGEIIATSSLYILSVGINKYKNAAYNLNYAHPDAKAFTKKIIENSSKMFKSIRKTEIYDTEATKENIIKGFESIISQAQPEDVFVFYYAGHGTLDMDNDNEYYLVPTDITKLYGDPAQLQEKGISATDLKNYLSQVKSQKQLILMDACHSGGAVKSINVRAAASEEKAIVQLARSSGVVMIASSGTQQFASEFEVLQHGVFTYALLEGLDGKADSGDDKITVNELKIYMEERVPELSDEYGGQAQYPTGFVHGNDFPISILYGSYSEGEE</sequence>
<dbReference type="Pfam" id="PF00400">
    <property type="entry name" value="WD40"/>
    <property type="match status" value="5"/>
</dbReference>
<dbReference type="CDD" id="cd00200">
    <property type="entry name" value="WD40"/>
    <property type="match status" value="1"/>
</dbReference>
<dbReference type="Pfam" id="PF00656">
    <property type="entry name" value="Peptidase_C14"/>
    <property type="match status" value="1"/>
</dbReference>
<organism evidence="5 6">
    <name type="scientific">Fulvivirga kasyanovii</name>
    <dbReference type="NCBI Taxonomy" id="396812"/>
    <lineage>
        <taxon>Bacteria</taxon>
        <taxon>Pseudomonadati</taxon>
        <taxon>Bacteroidota</taxon>
        <taxon>Cytophagia</taxon>
        <taxon>Cytophagales</taxon>
        <taxon>Fulvivirgaceae</taxon>
        <taxon>Fulvivirga</taxon>
    </lineage>
</organism>
<accession>A0ABW9RL61</accession>
<dbReference type="SUPFAM" id="SSF52129">
    <property type="entry name" value="Caspase-like"/>
    <property type="match status" value="1"/>
</dbReference>
<dbReference type="PROSITE" id="PS00678">
    <property type="entry name" value="WD_REPEATS_1"/>
    <property type="match status" value="1"/>
</dbReference>
<comment type="caution">
    <text evidence="5">The sequence shown here is derived from an EMBL/GenBank/DDBJ whole genome shotgun (WGS) entry which is preliminary data.</text>
</comment>
<dbReference type="EMBL" id="SMLW01000441">
    <property type="protein sequence ID" value="MTI24670.1"/>
    <property type="molecule type" value="Genomic_DNA"/>
</dbReference>
<dbReference type="PROSITE" id="PS50294">
    <property type="entry name" value="WD_REPEATS_REGION"/>
    <property type="match status" value="4"/>
</dbReference>
<dbReference type="RefSeq" id="WP_155170711.1">
    <property type="nucleotide sequence ID" value="NZ_BAAAFL010000010.1"/>
</dbReference>
<dbReference type="Gene3D" id="2.130.10.10">
    <property type="entry name" value="YVTN repeat-like/Quinoprotein amine dehydrogenase"/>
    <property type="match status" value="4"/>
</dbReference>
<dbReference type="PANTHER" id="PTHR22847:SF637">
    <property type="entry name" value="WD REPEAT DOMAIN 5B"/>
    <property type="match status" value="1"/>
</dbReference>
<evidence type="ECO:0000256" key="1">
    <source>
        <dbReference type="ARBA" id="ARBA00022574"/>
    </source>
</evidence>